<reference evidence="6" key="2">
    <citation type="submission" date="2021-04" db="EMBL/GenBank/DDBJ databases">
        <authorList>
            <person name="Gilroy R."/>
        </authorList>
    </citation>
    <scope>NUCLEOTIDE SEQUENCE</scope>
    <source>
        <strain evidence="6">12435</strain>
    </source>
</reference>
<comment type="caution">
    <text evidence="6">The sequence shown here is derived from an EMBL/GenBank/DDBJ whole genome shotgun (WGS) entry which is preliminary data.</text>
</comment>
<organism evidence="6 7">
    <name type="scientific">Candidatus Protoclostridium stercorigallinarum</name>
    <dbReference type="NCBI Taxonomy" id="2838741"/>
    <lineage>
        <taxon>Bacteria</taxon>
        <taxon>Bacillati</taxon>
        <taxon>Bacillota</taxon>
        <taxon>Clostridia</taxon>
        <taxon>Candidatus Protoclostridium</taxon>
    </lineage>
</organism>
<dbReference type="AlphaFoldDB" id="A0A9D1Q0G0"/>
<keyword evidence="6" id="KW-0238">DNA-binding</keyword>
<dbReference type="Gene3D" id="2.40.50.1020">
    <property type="entry name" value="LytTr DNA-binding domain"/>
    <property type="match status" value="1"/>
</dbReference>
<gene>
    <name evidence="6" type="ORF">H9892_06455</name>
</gene>
<reference evidence="6" key="1">
    <citation type="journal article" date="2021" name="PeerJ">
        <title>Extensive microbial diversity within the chicken gut microbiome revealed by metagenomics and culture.</title>
        <authorList>
            <person name="Gilroy R."/>
            <person name="Ravi A."/>
            <person name="Getino M."/>
            <person name="Pursley I."/>
            <person name="Horton D.L."/>
            <person name="Alikhan N.F."/>
            <person name="Baker D."/>
            <person name="Gharbi K."/>
            <person name="Hall N."/>
            <person name="Watson M."/>
            <person name="Adriaenssens E.M."/>
            <person name="Foster-Nyarko E."/>
            <person name="Jarju S."/>
            <person name="Secka A."/>
            <person name="Antonio M."/>
            <person name="Oren A."/>
            <person name="Chaudhuri R.R."/>
            <person name="La Ragione R."/>
            <person name="Hildebrand F."/>
            <person name="Pallen M.J."/>
        </authorList>
    </citation>
    <scope>NUCLEOTIDE SEQUENCE</scope>
    <source>
        <strain evidence="6">12435</strain>
    </source>
</reference>
<dbReference type="InterPro" id="IPR046947">
    <property type="entry name" value="LytR-like"/>
</dbReference>
<feature type="domain" description="HTH LytTR-type" evidence="5">
    <location>
        <begin position="133"/>
        <end position="231"/>
    </location>
</feature>
<dbReference type="SUPFAM" id="SSF52172">
    <property type="entry name" value="CheY-like"/>
    <property type="match status" value="1"/>
</dbReference>
<evidence type="ECO:0000256" key="3">
    <source>
        <dbReference type="PROSITE-ProRule" id="PRU00169"/>
    </source>
</evidence>
<dbReference type="Proteomes" id="UP000823990">
    <property type="component" value="Unassembled WGS sequence"/>
</dbReference>
<dbReference type="Gene3D" id="3.40.50.2300">
    <property type="match status" value="1"/>
</dbReference>
<accession>A0A9D1Q0G0</accession>
<dbReference type="Pfam" id="PF04397">
    <property type="entry name" value="LytTR"/>
    <property type="match status" value="1"/>
</dbReference>
<evidence type="ECO:0000259" key="4">
    <source>
        <dbReference type="PROSITE" id="PS50110"/>
    </source>
</evidence>
<evidence type="ECO:0000313" key="7">
    <source>
        <dbReference type="Proteomes" id="UP000823990"/>
    </source>
</evidence>
<evidence type="ECO:0000313" key="6">
    <source>
        <dbReference type="EMBL" id="HIW02965.1"/>
    </source>
</evidence>
<dbReference type="PROSITE" id="PS50930">
    <property type="entry name" value="HTH_LYTTR"/>
    <property type="match status" value="1"/>
</dbReference>
<dbReference type="PANTHER" id="PTHR37299:SF1">
    <property type="entry name" value="STAGE 0 SPORULATION PROTEIN A HOMOLOG"/>
    <property type="match status" value="1"/>
</dbReference>
<feature type="modified residue" description="4-aspartylphosphate" evidence="3">
    <location>
        <position position="57"/>
    </location>
</feature>
<sequence length="238" mass="26366">MWKAAVVEDEREAAERIAEYLGRFGAENGETFDVSYYGDAEAFLAGYDPECDIVFMDIQLPDMSGMDAARALRAVDSEVTLVFVTSMVQYAVSGYEVSALDFIVKPVSYPNFAMKMKRVLRERRLRAPRSDELSLSGEGGVRRVSVSSVKYIEVVGHHLIFHTFDGDADVCGALGEMEKTLAGKGFSRCNNCYLVNLRHVSEIRPASCIVGGEEVQISRRRRKAFMDDLTAYVGGASK</sequence>
<dbReference type="SMART" id="SM00850">
    <property type="entry name" value="LytTR"/>
    <property type="match status" value="1"/>
</dbReference>
<dbReference type="InterPro" id="IPR011006">
    <property type="entry name" value="CheY-like_superfamily"/>
</dbReference>
<dbReference type="SMART" id="SM00448">
    <property type="entry name" value="REC"/>
    <property type="match status" value="1"/>
</dbReference>
<feature type="domain" description="Response regulatory" evidence="4">
    <location>
        <begin position="3"/>
        <end position="120"/>
    </location>
</feature>
<dbReference type="GO" id="GO:0003677">
    <property type="term" value="F:DNA binding"/>
    <property type="evidence" value="ECO:0007669"/>
    <property type="project" value="UniProtKB-KW"/>
</dbReference>
<dbReference type="EMBL" id="DXHS01000106">
    <property type="protein sequence ID" value="HIW02965.1"/>
    <property type="molecule type" value="Genomic_DNA"/>
</dbReference>
<dbReference type="InterPro" id="IPR001789">
    <property type="entry name" value="Sig_transdc_resp-reg_receiver"/>
</dbReference>
<keyword evidence="3" id="KW-0597">Phosphoprotein</keyword>
<evidence type="ECO:0000256" key="2">
    <source>
        <dbReference type="ARBA" id="ARBA00024867"/>
    </source>
</evidence>
<name>A0A9D1Q0G0_9FIRM</name>
<dbReference type="Pfam" id="PF00072">
    <property type="entry name" value="Response_reg"/>
    <property type="match status" value="1"/>
</dbReference>
<proteinExistence type="predicted"/>
<evidence type="ECO:0000259" key="5">
    <source>
        <dbReference type="PROSITE" id="PS50930"/>
    </source>
</evidence>
<dbReference type="GO" id="GO:0000156">
    <property type="term" value="F:phosphorelay response regulator activity"/>
    <property type="evidence" value="ECO:0007669"/>
    <property type="project" value="InterPro"/>
</dbReference>
<dbReference type="PANTHER" id="PTHR37299">
    <property type="entry name" value="TRANSCRIPTIONAL REGULATOR-RELATED"/>
    <property type="match status" value="1"/>
</dbReference>
<dbReference type="PROSITE" id="PS50110">
    <property type="entry name" value="RESPONSE_REGULATORY"/>
    <property type="match status" value="1"/>
</dbReference>
<evidence type="ECO:0000256" key="1">
    <source>
        <dbReference type="ARBA" id="ARBA00018672"/>
    </source>
</evidence>
<protein>
    <recommendedName>
        <fullName evidence="1">Stage 0 sporulation protein A homolog</fullName>
    </recommendedName>
</protein>
<dbReference type="InterPro" id="IPR007492">
    <property type="entry name" value="LytTR_DNA-bd_dom"/>
</dbReference>
<comment type="function">
    <text evidence="2">May play the central regulatory role in sporulation. It may be an element of the effector pathway responsible for the activation of sporulation genes in response to nutritional stress. Spo0A may act in concert with spo0H (a sigma factor) to control the expression of some genes that are critical to the sporulation process.</text>
</comment>